<dbReference type="InterPro" id="IPR003691">
    <property type="entry name" value="FluC"/>
</dbReference>
<keyword evidence="9 12" id="KW-0407">Ion channel</keyword>
<evidence type="ECO:0000313" key="14">
    <source>
        <dbReference type="Proteomes" id="UP000242418"/>
    </source>
</evidence>
<protein>
    <recommendedName>
        <fullName evidence="12">Fluoride-specific ion channel FluC</fullName>
    </recommendedName>
</protein>
<evidence type="ECO:0000256" key="10">
    <source>
        <dbReference type="ARBA" id="ARBA00035120"/>
    </source>
</evidence>
<dbReference type="GO" id="GO:0005886">
    <property type="term" value="C:plasma membrane"/>
    <property type="evidence" value="ECO:0007669"/>
    <property type="project" value="UniProtKB-SubCell"/>
</dbReference>
<keyword evidence="4 12" id="KW-0812">Transmembrane</keyword>
<keyword evidence="2 12" id="KW-1003">Cell membrane</keyword>
<dbReference type="GO" id="GO:0062054">
    <property type="term" value="F:fluoride channel activity"/>
    <property type="evidence" value="ECO:0007669"/>
    <property type="project" value="UniProtKB-UniRule"/>
</dbReference>
<dbReference type="NCBIfam" id="NF010830">
    <property type="entry name" value="PRK14234.1"/>
    <property type="match status" value="1"/>
</dbReference>
<sequence>MIGVVVAVALGGMFGTLLRFATANWVSANWPQHFYGATLAVNILGCLLIGYLYGLFLLRPELPLELRAGLIVGFLGGLTTFSSFSLDTVRLLESGQLPLALGYASVSVLGSLLATWAGLSLARLCQ</sequence>
<evidence type="ECO:0000256" key="6">
    <source>
        <dbReference type="ARBA" id="ARBA00023053"/>
    </source>
</evidence>
<evidence type="ECO:0000256" key="11">
    <source>
        <dbReference type="ARBA" id="ARBA00035585"/>
    </source>
</evidence>
<evidence type="ECO:0000256" key="3">
    <source>
        <dbReference type="ARBA" id="ARBA00022519"/>
    </source>
</evidence>
<evidence type="ECO:0000256" key="8">
    <source>
        <dbReference type="ARBA" id="ARBA00023136"/>
    </source>
</evidence>
<keyword evidence="5 12" id="KW-1133">Transmembrane helix</keyword>
<evidence type="ECO:0000256" key="9">
    <source>
        <dbReference type="ARBA" id="ARBA00023303"/>
    </source>
</evidence>
<feature type="transmembrane region" description="Helical" evidence="12">
    <location>
        <begin position="33"/>
        <end position="56"/>
    </location>
</feature>
<keyword evidence="6 12" id="KW-0915">Sodium</keyword>
<comment type="similarity">
    <text evidence="10 12">Belongs to the fluoride channel Fluc/FEX (TC 1.A.43) family.</text>
</comment>
<gene>
    <name evidence="12" type="primary">fluC</name>
    <name evidence="12" type="synonym">crcB</name>
    <name evidence="13" type="ORF">SAMN05216370_2933</name>
</gene>
<dbReference type="RefSeq" id="WP_090253692.1">
    <property type="nucleotide sequence ID" value="NZ_FMTL01000002.1"/>
</dbReference>
<keyword evidence="12" id="KW-0813">Transport</keyword>
<dbReference type="PANTHER" id="PTHR28259">
    <property type="entry name" value="FLUORIDE EXPORT PROTEIN 1-RELATED"/>
    <property type="match status" value="1"/>
</dbReference>
<evidence type="ECO:0000256" key="4">
    <source>
        <dbReference type="ARBA" id="ARBA00022692"/>
    </source>
</evidence>
<keyword evidence="12" id="KW-0479">Metal-binding</keyword>
<feature type="transmembrane region" description="Helical" evidence="12">
    <location>
        <begin position="98"/>
        <end position="122"/>
    </location>
</feature>
<comment type="caution">
    <text evidence="13">The sequence shown here is derived from an EMBL/GenBank/DDBJ whole genome shotgun (WGS) entry which is preliminary data.</text>
</comment>
<dbReference type="Pfam" id="PF02537">
    <property type="entry name" value="CRCB"/>
    <property type="match status" value="1"/>
</dbReference>
<comment type="function">
    <text evidence="12">Fluoride-specific ion channel. Important for reducing fluoride concentration in the cell, thus reducing its toxicity.</text>
</comment>
<keyword evidence="7 12" id="KW-0406">Ion transport</keyword>
<evidence type="ECO:0000313" key="13">
    <source>
        <dbReference type="EMBL" id="SCW70103.1"/>
    </source>
</evidence>
<dbReference type="PANTHER" id="PTHR28259:SF1">
    <property type="entry name" value="FLUORIDE EXPORT PROTEIN 1-RELATED"/>
    <property type="match status" value="1"/>
</dbReference>
<accession>A0AB37Z9U0</accession>
<evidence type="ECO:0000256" key="1">
    <source>
        <dbReference type="ARBA" id="ARBA00004651"/>
    </source>
</evidence>
<dbReference type="HAMAP" id="MF_00454">
    <property type="entry name" value="FluC"/>
    <property type="match status" value="1"/>
</dbReference>
<dbReference type="GO" id="GO:0046872">
    <property type="term" value="F:metal ion binding"/>
    <property type="evidence" value="ECO:0007669"/>
    <property type="project" value="UniProtKB-KW"/>
</dbReference>
<evidence type="ECO:0000256" key="7">
    <source>
        <dbReference type="ARBA" id="ARBA00023065"/>
    </source>
</evidence>
<comment type="catalytic activity">
    <reaction evidence="11">
        <text>fluoride(in) = fluoride(out)</text>
        <dbReference type="Rhea" id="RHEA:76159"/>
        <dbReference type="ChEBI" id="CHEBI:17051"/>
    </reaction>
    <physiologicalReaction direction="left-to-right" evidence="11">
        <dbReference type="Rhea" id="RHEA:76160"/>
    </physiologicalReaction>
</comment>
<comment type="subcellular location">
    <subcellularLocation>
        <location evidence="1 12">Cell membrane</location>
        <topology evidence="1 12">Multi-pass membrane protein</topology>
    </subcellularLocation>
</comment>
<feature type="binding site" evidence="12">
    <location>
        <position position="79"/>
    </location>
    <ligand>
        <name>Na(+)</name>
        <dbReference type="ChEBI" id="CHEBI:29101"/>
        <note>structural</note>
    </ligand>
</feature>
<dbReference type="GO" id="GO:0140114">
    <property type="term" value="P:cellular detoxification of fluoride"/>
    <property type="evidence" value="ECO:0007669"/>
    <property type="project" value="UniProtKB-UniRule"/>
</dbReference>
<feature type="binding site" evidence="12">
    <location>
        <position position="76"/>
    </location>
    <ligand>
        <name>Na(+)</name>
        <dbReference type="ChEBI" id="CHEBI:29101"/>
        <note>structural</note>
    </ligand>
</feature>
<organism evidence="13 14">
    <name type="scientific">Pseudomonas peli</name>
    <dbReference type="NCBI Taxonomy" id="592361"/>
    <lineage>
        <taxon>Bacteria</taxon>
        <taxon>Pseudomonadati</taxon>
        <taxon>Pseudomonadota</taxon>
        <taxon>Gammaproteobacteria</taxon>
        <taxon>Pseudomonadales</taxon>
        <taxon>Pseudomonadaceae</taxon>
        <taxon>Pseudomonas</taxon>
    </lineage>
</organism>
<name>A0AB37Z9U0_9PSED</name>
<dbReference type="AlphaFoldDB" id="A0AB37Z9U0"/>
<evidence type="ECO:0000256" key="5">
    <source>
        <dbReference type="ARBA" id="ARBA00022989"/>
    </source>
</evidence>
<evidence type="ECO:0000256" key="12">
    <source>
        <dbReference type="HAMAP-Rule" id="MF_00454"/>
    </source>
</evidence>
<reference evidence="13 14" key="1">
    <citation type="submission" date="2016-10" db="EMBL/GenBank/DDBJ databases">
        <authorList>
            <person name="Varghese N."/>
            <person name="Submissions S."/>
        </authorList>
    </citation>
    <scope>NUCLEOTIDE SEQUENCE [LARGE SCALE GENOMIC DNA]</scope>
    <source>
        <strain evidence="13 14">DSM 17833</strain>
    </source>
</reference>
<dbReference type="EMBL" id="FMTL01000002">
    <property type="protein sequence ID" value="SCW70103.1"/>
    <property type="molecule type" value="Genomic_DNA"/>
</dbReference>
<proteinExistence type="inferred from homology"/>
<keyword evidence="3" id="KW-0997">Cell inner membrane</keyword>
<keyword evidence="14" id="KW-1185">Reference proteome</keyword>
<feature type="transmembrane region" description="Helical" evidence="12">
    <location>
        <begin position="68"/>
        <end position="86"/>
    </location>
</feature>
<comment type="activity regulation">
    <text evidence="12">Na(+) is not transported, but it plays an essential structural role and its presence is essential for fluoride channel function.</text>
</comment>
<evidence type="ECO:0000256" key="2">
    <source>
        <dbReference type="ARBA" id="ARBA00022475"/>
    </source>
</evidence>
<keyword evidence="8 12" id="KW-0472">Membrane</keyword>
<dbReference type="Proteomes" id="UP000242418">
    <property type="component" value="Unassembled WGS sequence"/>
</dbReference>